<name>A0ABD5CMI2_9BURK</name>
<proteinExistence type="predicted"/>
<organism evidence="2 3">
    <name type="scientific">Paraburkholderia graminis</name>
    <dbReference type="NCBI Taxonomy" id="60548"/>
    <lineage>
        <taxon>Bacteria</taxon>
        <taxon>Pseudomonadati</taxon>
        <taxon>Pseudomonadota</taxon>
        <taxon>Betaproteobacteria</taxon>
        <taxon>Burkholderiales</taxon>
        <taxon>Burkholderiaceae</taxon>
        <taxon>Paraburkholderia</taxon>
    </lineage>
</organism>
<dbReference type="Proteomes" id="UP001245184">
    <property type="component" value="Unassembled WGS sequence"/>
</dbReference>
<gene>
    <name evidence="2" type="ORF">QF025_004928</name>
</gene>
<dbReference type="AlphaFoldDB" id="A0ABD5CMI2"/>
<reference evidence="2 3" key="1">
    <citation type="submission" date="2023-08" db="EMBL/GenBank/DDBJ databases">
        <title>Genome sequencing of plant associated microbes to promote plant fitness in Sorghum bicolor and Oryza sativa.</title>
        <authorList>
            <person name="Coleman-Derr D."/>
        </authorList>
    </citation>
    <scope>NUCLEOTIDE SEQUENCE [LARGE SCALE GENOMIC DNA]</scope>
    <source>
        <strain evidence="2 3">SLBN-33</strain>
    </source>
</reference>
<feature type="region of interest" description="Disordered" evidence="1">
    <location>
        <begin position="21"/>
        <end position="49"/>
    </location>
</feature>
<evidence type="ECO:0000256" key="1">
    <source>
        <dbReference type="SAM" id="MobiDB-lite"/>
    </source>
</evidence>
<comment type="caution">
    <text evidence="2">The sequence shown here is derived from an EMBL/GenBank/DDBJ whole genome shotgun (WGS) entry which is preliminary data.</text>
</comment>
<dbReference type="EMBL" id="JAVIZN010000002">
    <property type="protein sequence ID" value="MDR6206208.1"/>
    <property type="molecule type" value="Genomic_DNA"/>
</dbReference>
<accession>A0ABD5CMI2</accession>
<protein>
    <submittedName>
        <fullName evidence="2">Uncharacterized protein</fullName>
    </submittedName>
</protein>
<evidence type="ECO:0000313" key="2">
    <source>
        <dbReference type="EMBL" id="MDR6206208.1"/>
    </source>
</evidence>
<evidence type="ECO:0000313" key="3">
    <source>
        <dbReference type="Proteomes" id="UP001245184"/>
    </source>
</evidence>
<sequence>MHRVKIGQALHEEFTRAAAQFSRASEVDVGQNKARQNEERTGGESAEIGQFDQRQRHVLRVLMYRVKDHQINGECEAQHVEANELVHHQVHARWVAISIGIRLG</sequence>